<dbReference type="EMBL" id="VZBZ01000064">
    <property type="protein sequence ID" value="MQN77209.1"/>
    <property type="molecule type" value="Genomic_DNA"/>
</dbReference>
<accession>A0AA90USK7</accession>
<name>A0AA90USK7_9BACT</name>
<evidence type="ECO:0000259" key="1">
    <source>
        <dbReference type="Pfam" id="PF03118"/>
    </source>
</evidence>
<proteinExistence type="predicted"/>
<dbReference type="InterPro" id="IPR011260">
    <property type="entry name" value="RNAP_asu_C"/>
</dbReference>
<reference evidence="2" key="2">
    <citation type="submission" date="2022-11" db="EMBL/GenBank/DDBJ databases">
        <title>Genomic repertoires linked with pathogenic potency of arthritogenic Prevotella copri isolated from the gut of rheumatoid arthritis patients.</title>
        <authorList>
            <person name="Nii T."/>
            <person name="Maeda Y."/>
            <person name="Motooka D."/>
            <person name="Naito M."/>
            <person name="Matsumoto Y."/>
            <person name="Ogawa T."/>
            <person name="Oguro-Igashira E."/>
            <person name="Kishikawa T."/>
            <person name="Yamashita M."/>
            <person name="Koizumi S."/>
            <person name="Kurakawa T."/>
            <person name="Okumura R."/>
            <person name="Kayama H."/>
            <person name="Murakami M."/>
            <person name="Sakaguchi T."/>
            <person name="Das B."/>
            <person name="Nakamura S."/>
            <person name="Okada Y."/>
            <person name="Kumanogoh A."/>
            <person name="Takeda K."/>
        </authorList>
    </citation>
    <scope>NUCLEOTIDE SEQUENCE</scope>
    <source>
        <strain evidence="2">H019-1</strain>
    </source>
</reference>
<feature type="domain" description="RNA polymerase alpha subunit C-terminal" evidence="1">
    <location>
        <begin position="219"/>
        <end position="268"/>
    </location>
</feature>
<dbReference type="AlphaFoldDB" id="A0AA90USK7"/>
<sequence length="939" mass="109895">MLKAHNISFLRLLTVGYISSETYHAVKEYGTIGNFPIENLDTFPEECQYEIKKLFLDEEIALTIALLEEADRDLEENKGVVMQVLNDVVALMNANAFIVQLGKKRFITDYAFCSREMLRESYAVSIHNYTDVVRFVNRFRLAYQARLVNQDDVAFVDSCSANEVDGNQGTEGGTGFVGKDRIVIESNALSEQNKELSYGKYIQFLYSLNKEQFVPYEAFIMSQEFSSRTINCIRNIGIRNFYVNYLFASQVKLLTIRNFGKKSYFELENVKQSLIDYVIRSCQDSQIVKACEIEEKNVQKVKKHTLKEIAGEDKYQLIVAKYDELLQTSSLSVRARNGICSYEGDFIEDFMHSHKDIKHLSKIGRKTAGEIQDFVDGFQSYIDEIIGHDFSEEEKSLLLMKSKYGNFVDEYACDFYSERGSLPMFHIVENILKEELKYNNKIQFLNYLMPMLKGGIPLTLEQIAEKCNLTRERVRQICTKGIGYMYREIKPKKCDNLYYYKVVSQTEDWAYLTDKFKNEVVIKSSSVEEMLKQENCNLTVSIGLLIMLRIFDGQYCVVGNRPYDMNTRSKSSWNNSFVVKKELVEAFDFDDMRCTLERYFEEHDAEEQICQTAEELLLDFFMSSWNMFESSEVEAVGTVVSEILMREYGLIPDEELHFLIQGHKTLTAADVLFRVLTEKYEPMTVDELYDILQTKYSFKYKSPASIRGIVNSDARLCMVGVDNLVALTEWEHIKLGSVREIIVQFLEKFDEPKPVHDIVGYVLRYRDTTENSIRSTMYSGSQFRQFDNGYFGLADKSYPDEHLYAQSIEFKERVKEMECFLIQKKHFPFASSEDNSEINLRQWWLRNKSSDSLNDVQQNEIKRIQDSYWYLPTDKREVRWFSSFNQYREFVQEHDRRPSCYIEREKSLSEWFAKAQKQFVDGELSENEEKVYLYLCKIL</sequence>
<dbReference type="GO" id="GO:0003677">
    <property type="term" value="F:DNA binding"/>
    <property type="evidence" value="ECO:0007669"/>
    <property type="project" value="InterPro"/>
</dbReference>
<dbReference type="Proteomes" id="UP000423156">
    <property type="component" value="Unassembled WGS sequence"/>
</dbReference>
<dbReference type="Gene3D" id="1.10.150.20">
    <property type="entry name" value="5' to 3' exonuclease, C-terminal subdomain"/>
    <property type="match status" value="1"/>
</dbReference>
<dbReference type="EMBL" id="JAPDVG010000001">
    <property type="protein sequence ID" value="MCW4130411.1"/>
    <property type="molecule type" value="Genomic_DNA"/>
</dbReference>
<dbReference type="InterPro" id="IPR013324">
    <property type="entry name" value="RNA_pol_sigma_r3/r4-like"/>
</dbReference>
<evidence type="ECO:0000313" key="4">
    <source>
        <dbReference type="Proteomes" id="UP000423156"/>
    </source>
</evidence>
<dbReference type="SUPFAM" id="SSF88659">
    <property type="entry name" value="Sigma3 and sigma4 domains of RNA polymerase sigma factors"/>
    <property type="match status" value="1"/>
</dbReference>
<reference evidence="4" key="1">
    <citation type="submission" date="2019-09" db="EMBL/GenBank/DDBJ databases">
        <title>Distinct polysaccharide growth profiles of human intestinal Prevotella copri isolates.</title>
        <authorList>
            <person name="Fehlner-Peach H."/>
            <person name="Magnabosco C."/>
            <person name="Raghavan V."/>
            <person name="Scher J.U."/>
            <person name="Tett A."/>
            <person name="Cox L.M."/>
            <person name="Gottsegen C."/>
            <person name="Watters A."/>
            <person name="Wiltshire- Gordon J.D."/>
            <person name="Segata N."/>
            <person name="Bonneau R."/>
            <person name="Littman D.R."/>
        </authorList>
    </citation>
    <scope>NUCLEOTIDE SEQUENCE [LARGE SCALE GENOMIC DNA]</scope>
    <source>
        <strain evidence="4">BU41712</strain>
    </source>
</reference>
<dbReference type="GO" id="GO:0006351">
    <property type="term" value="P:DNA-templated transcription"/>
    <property type="evidence" value="ECO:0007669"/>
    <property type="project" value="InterPro"/>
</dbReference>
<dbReference type="Gene3D" id="1.10.10.10">
    <property type="entry name" value="Winged helix-like DNA-binding domain superfamily/Winged helix DNA-binding domain"/>
    <property type="match status" value="1"/>
</dbReference>
<gene>
    <name evidence="3" type="ORF">F7D71_04870</name>
    <name evidence="2" type="ORF">ONT19_02105</name>
</gene>
<dbReference type="GO" id="GO:0003899">
    <property type="term" value="F:DNA-directed RNA polymerase activity"/>
    <property type="evidence" value="ECO:0007669"/>
    <property type="project" value="InterPro"/>
</dbReference>
<evidence type="ECO:0000313" key="3">
    <source>
        <dbReference type="EMBL" id="MQN77209.1"/>
    </source>
</evidence>
<protein>
    <recommendedName>
        <fullName evidence="1">RNA polymerase alpha subunit C-terminal domain-containing protein</fullName>
    </recommendedName>
</protein>
<dbReference type="InterPro" id="IPR036388">
    <property type="entry name" value="WH-like_DNA-bd_sf"/>
</dbReference>
<evidence type="ECO:0000313" key="2">
    <source>
        <dbReference type="EMBL" id="MCW4130411.1"/>
    </source>
</evidence>
<dbReference type="Pfam" id="PF03118">
    <property type="entry name" value="RNA_pol_A_CTD"/>
    <property type="match status" value="1"/>
</dbReference>
<organism evidence="3 4">
    <name type="scientific">Segatella copri</name>
    <dbReference type="NCBI Taxonomy" id="165179"/>
    <lineage>
        <taxon>Bacteria</taxon>
        <taxon>Pseudomonadati</taxon>
        <taxon>Bacteroidota</taxon>
        <taxon>Bacteroidia</taxon>
        <taxon>Bacteroidales</taxon>
        <taxon>Prevotellaceae</taxon>
        <taxon>Segatella</taxon>
    </lineage>
</organism>
<comment type="caution">
    <text evidence="3">The sequence shown here is derived from an EMBL/GenBank/DDBJ whole genome shotgun (WGS) entry which is preliminary data.</text>
</comment>
<dbReference type="RefSeq" id="WP_153092409.1">
    <property type="nucleotide sequence ID" value="NZ_JAPDVE010000003.1"/>
</dbReference>
<reference evidence="3" key="3">
    <citation type="submission" date="2022-12" db="EMBL/GenBank/DDBJ databases">
        <title>Distinct polysaccharide growth profiles of human intestinal Prevotella copri isolates.</title>
        <authorList>
            <person name="Fehlner-Peach H."/>
            <person name="Magnabosco C."/>
            <person name="Raghavan V."/>
            <person name="Scher J.U."/>
            <person name="Tett A."/>
            <person name="Cox L.M."/>
            <person name="Gottsegen C."/>
            <person name="Watters A."/>
            <person name="Wiltshire- Gordon J.D."/>
            <person name="Segata N."/>
            <person name="Bonneau R."/>
            <person name="Littman D.R."/>
        </authorList>
    </citation>
    <scope>NUCLEOTIDE SEQUENCE</scope>
    <source>
        <strain evidence="3">BU41712</strain>
    </source>
</reference>
<dbReference type="Proteomes" id="UP001209417">
    <property type="component" value="Unassembled WGS sequence"/>
</dbReference>